<dbReference type="Pfam" id="PF00300">
    <property type="entry name" value="His_Phos_1"/>
    <property type="match status" value="1"/>
</dbReference>
<accession>A0A9W9SKM4</accession>
<dbReference type="SUPFAM" id="SSF53254">
    <property type="entry name" value="Phosphoglycerate mutase-like"/>
    <property type="match status" value="1"/>
</dbReference>
<evidence type="ECO:0000313" key="2">
    <source>
        <dbReference type="EMBL" id="KAJ5379469.1"/>
    </source>
</evidence>
<gene>
    <name evidence="2" type="ORF">N7509_012588</name>
</gene>
<dbReference type="GO" id="GO:0005737">
    <property type="term" value="C:cytoplasm"/>
    <property type="evidence" value="ECO:0007669"/>
    <property type="project" value="TreeGrafter"/>
</dbReference>
<dbReference type="GO" id="GO:0016791">
    <property type="term" value="F:phosphatase activity"/>
    <property type="evidence" value="ECO:0007669"/>
    <property type="project" value="TreeGrafter"/>
</dbReference>
<protein>
    <submittedName>
        <fullName evidence="2">Phosphoglycerate mutase-like protein</fullName>
    </submittedName>
</protein>
<dbReference type="AlphaFoldDB" id="A0A9W9SKM4"/>
<proteinExistence type="predicted"/>
<reference evidence="2" key="1">
    <citation type="submission" date="2022-12" db="EMBL/GenBank/DDBJ databases">
        <authorList>
            <person name="Petersen C."/>
        </authorList>
    </citation>
    <scope>NUCLEOTIDE SEQUENCE</scope>
    <source>
        <strain evidence="2">IBT 29677</strain>
    </source>
</reference>
<dbReference type="GeneID" id="81376205"/>
<dbReference type="CDD" id="cd07067">
    <property type="entry name" value="HP_PGM_like"/>
    <property type="match status" value="1"/>
</dbReference>
<dbReference type="InterPro" id="IPR013078">
    <property type="entry name" value="His_Pase_superF_clade-1"/>
</dbReference>
<keyword evidence="3" id="KW-1185">Reference proteome</keyword>
<dbReference type="InterPro" id="IPR029033">
    <property type="entry name" value="His_PPase_superfam"/>
</dbReference>
<feature type="region of interest" description="Disordered" evidence="1">
    <location>
        <begin position="197"/>
        <end position="228"/>
    </location>
</feature>
<feature type="compositionally biased region" description="Basic and acidic residues" evidence="1">
    <location>
        <begin position="213"/>
        <end position="226"/>
    </location>
</feature>
<dbReference type="PANTHER" id="PTHR48100">
    <property type="entry name" value="BROAD-SPECIFICITY PHOSPHATASE YOR283W-RELATED"/>
    <property type="match status" value="1"/>
</dbReference>
<sequence length="250" mass="28564">MAPKLHLIRHAQGYHNLGPEYWNLIDPLLTDEGKKQCSELSHKFPTKATIDLIVTSPMRRAIYTGIEAFGSILEGNPKKNIIALPILQEVSDLPCDTGSELKDLLVEIEQKDLPVDLGFVEENWSGKSGKYEPTSERIRDRAREARCWLKERPESEIVVVSHGGFLHFLTDDWEDGNKFEGTGWANTELRTYEFVPQKEDPENNDNASIQETMESRQRRGKYDSRPTPDYQKGLYTVMLQAWEEQGCPIG</sequence>
<dbReference type="Proteomes" id="UP001147747">
    <property type="component" value="Unassembled WGS sequence"/>
</dbReference>
<dbReference type="OrthoDB" id="496981at2759"/>
<evidence type="ECO:0000313" key="3">
    <source>
        <dbReference type="Proteomes" id="UP001147747"/>
    </source>
</evidence>
<evidence type="ECO:0000256" key="1">
    <source>
        <dbReference type="SAM" id="MobiDB-lite"/>
    </source>
</evidence>
<comment type="caution">
    <text evidence="2">The sequence shown here is derived from an EMBL/GenBank/DDBJ whole genome shotgun (WGS) entry which is preliminary data.</text>
</comment>
<dbReference type="PANTHER" id="PTHR48100:SF54">
    <property type="entry name" value="PHOSPHATASE SPAC5H10.03-RELATED"/>
    <property type="match status" value="1"/>
</dbReference>
<dbReference type="InterPro" id="IPR050275">
    <property type="entry name" value="PGM_Phosphatase"/>
</dbReference>
<dbReference type="SMART" id="SM00855">
    <property type="entry name" value="PGAM"/>
    <property type="match status" value="1"/>
</dbReference>
<dbReference type="EMBL" id="JAPZBU010000011">
    <property type="protein sequence ID" value="KAJ5379469.1"/>
    <property type="molecule type" value="Genomic_DNA"/>
</dbReference>
<reference evidence="2" key="2">
    <citation type="journal article" date="2023" name="IMA Fungus">
        <title>Comparative genomic study of the Penicillium genus elucidates a diverse pangenome and 15 lateral gene transfer events.</title>
        <authorList>
            <person name="Petersen C."/>
            <person name="Sorensen T."/>
            <person name="Nielsen M.R."/>
            <person name="Sondergaard T.E."/>
            <person name="Sorensen J.L."/>
            <person name="Fitzpatrick D.A."/>
            <person name="Frisvad J.C."/>
            <person name="Nielsen K.L."/>
        </authorList>
    </citation>
    <scope>NUCLEOTIDE SEQUENCE</scope>
    <source>
        <strain evidence="2">IBT 29677</strain>
    </source>
</reference>
<dbReference type="RefSeq" id="XP_056483255.1">
    <property type="nucleotide sequence ID" value="XM_056637225.1"/>
</dbReference>
<dbReference type="Gene3D" id="3.40.50.1240">
    <property type="entry name" value="Phosphoglycerate mutase-like"/>
    <property type="match status" value="1"/>
</dbReference>
<name>A0A9W9SKM4_9EURO</name>
<organism evidence="2 3">
    <name type="scientific">Penicillium cosmopolitanum</name>
    <dbReference type="NCBI Taxonomy" id="1131564"/>
    <lineage>
        <taxon>Eukaryota</taxon>
        <taxon>Fungi</taxon>
        <taxon>Dikarya</taxon>
        <taxon>Ascomycota</taxon>
        <taxon>Pezizomycotina</taxon>
        <taxon>Eurotiomycetes</taxon>
        <taxon>Eurotiomycetidae</taxon>
        <taxon>Eurotiales</taxon>
        <taxon>Aspergillaceae</taxon>
        <taxon>Penicillium</taxon>
    </lineage>
</organism>